<sequence length="337" mass="36215">MSESMISVLLLVLPLMITVGVCWIALGRTRAEPRRLSNAYWLLVAGFLALQTLADLGLPGFGGYAVVIILAPLLVLCLAVFLILNGVVMLRRERPTIANLLSLITGIALLVIIVGTLPVILSRIPWLISLLIIALVLVGYFGFHFVAFVGYALLYPRLVRDRTADWVVVLGSGLGDGVRVTPLLASRIRVGMVERTRRNARLLVLSGGQGPDEERSEGHAMADWAIANGADPQGVLVEDRSRNTEQNLRYSAELVPAGGQGVIVTSNYHTLRAAMLARKIGLPAQAVGAPTAGYYWPSAMIREFVAVLAEHKVAHLLLIVVVGGPLIALTISAWAQG</sequence>
<keyword evidence="1" id="KW-1133">Transmembrane helix</keyword>
<dbReference type="InterPro" id="IPR003848">
    <property type="entry name" value="DUF218"/>
</dbReference>
<dbReference type="GO" id="GO:0043164">
    <property type="term" value="P:Gram-negative-bacterium-type cell wall biogenesis"/>
    <property type="evidence" value="ECO:0007669"/>
    <property type="project" value="TreeGrafter"/>
</dbReference>
<feature type="transmembrane region" description="Helical" evidence="1">
    <location>
        <begin position="38"/>
        <end position="58"/>
    </location>
</feature>
<keyword evidence="4" id="KW-1185">Reference proteome</keyword>
<dbReference type="Pfam" id="PF02698">
    <property type="entry name" value="DUF218"/>
    <property type="match status" value="1"/>
</dbReference>
<feature type="transmembrane region" description="Helical" evidence="1">
    <location>
        <begin position="100"/>
        <end position="121"/>
    </location>
</feature>
<evidence type="ECO:0000313" key="4">
    <source>
        <dbReference type="Proteomes" id="UP000613840"/>
    </source>
</evidence>
<dbReference type="PANTHER" id="PTHR30336:SF4">
    <property type="entry name" value="ENVELOPE BIOGENESIS FACTOR ELYC"/>
    <property type="match status" value="1"/>
</dbReference>
<evidence type="ECO:0000259" key="2">
    <source>
        <dbReference type="Pfam" id="PF02698"/>
    </source>
</evidence>
<evidence type="ECO:0000256" key="1">
    <source>
        <dbReference type="SAM" id="Phobius"/>
    </source>
</evidence>
<dbReference type="InterPro" id="IPR014729">
    <property type="entry name" value="Rossmann-like_a/b/a_fold"/>
</dbReference>
<dbReference type="GO" id="GO:0000270">
    <property type="term" value="P:peptidoglycan metabolic process"/>
    <property type="evidence" value="ECO:0007669"/>
    <property type="project" value="TreeGrafter"/>
</dbReference>
<feature type="transmembrane region" description="Helical" evidence="1">
    <location>
        <begin position="6"/>
        <end position="26"/>
    </location>
</feature>
<evidence type="ECO:0000313" key="3">
    <source>
        <dbReference type="EMBL" id="GGL59913.1"/>
    </source>
</evidence>
<dbReference type="PANTHER" id="PTHR30336">
    <property type="entry name" value="INNER MEMBRANE PROTEIN, PROBABLE PERMEASE"/>
    <property type="match status" value="1"/>
</dbReference>
<name>A0A917W209_9ACTN</name>
<accession>A0A917W209</accession>
<dbReference type="Proteomes" id="UP000613840">
    <property type="component" value="Unassembled WGS sequence"/>
</dbReference>
<comment type="caution">
    <text evidence="3">The sequence shown here is derived from an EMBL/GenBank/DDBJ whole genome shotgun (WGS) entry which is preliminary data.</text>
</comment>
<feature type="transmembrane region" description="Helical" evidence="1">
    <location>
        <begin position="64"/>
        <end position="88"/>
    </location>
</feature>
<reference evidence="3" key="1">
    <citation type="journal article" date="2014" name="Int. J. Syst. Evol. Microbiol.">
        <title>Complete genome sequence of Corynebacterium casei LMG S-19264T (=DSM 44701T), isolated from a smear-ripened cheese.</title>
        <authorList>
            <consortium name="US DOE Joint Genome Institute (JGI-PGF)"/>
            <person name="Walter F."/>
            <person name="Albersmeier A."/>
            <person name="Kalinowski J."/>
            <person name="Ruckert C."/>
        </authorList>
    </citation>
    <scope>NUCLEOTIDE SEQUENCE</scope>
    <source>
        <strain evidence="3">CGMCC 4.7306</strain>
    </source>
</reference>
<gene>
    <name evidence="3" type="ORF">GCM10011575_18040</name>
</gene>
<dbReference type="EMBL" id="BMMZ01000004">
    <property type="protein sequence ID" value="GGL59913.1"/>
    <property type="molecule type" value="Genomic_DNA"/>
</dbReference>
<keyword evidence="1" id="KW-0472">Membrane</keyword>
<feature type="transmembrane region" description="Helical" evidence="1">
    <location>
        <begin position="127"/>
        <end position="154"/>
    </location>
</feature>
<protein>
    <recommendedName>
        <fullName evidence="2">DUF218 domain-containing protein</fullName>
    </recommendedName>
</protein>
<proteinExistence type="predicted"/>
<dbReference type="InterPro" id="IPR051599">
    <property type="entry name" value="Cell_Envelope_Assoc"/>
</dbReference>
<dbReference type="GO" id="GO:0005886">
    <property type="term" value="C:plasma membrane"/>
    <property type="evidence" value="ECO:0007669"/>
    <property type="project" value="TreeGrafter"/>
</dbReference>
<organism evidence="3 4">
    <name type="scientific">Microlunatus endophyticus</name>
    <dbReference type="NCBI Taxonomy" id="1716077"/>
    <lineage>
        <taxon>Bacteria</taxon>
        <taxon>Bacillati</taxon>
        <taxon>Actinomycetota</taxon>
        <taxon>Actinomycetes</taxon>
        <taxon>Propionibacteriales</taxon>
        <taxon>Propionibacteriaceae</taxon>
        <taxon>Microlunatus</taxon>
    </lineage>
</organism>
<keyword evidence="1" id="KW-0812">Transmembrane</keyword>
<feature type="domain" description="DUF218" evidence="2">
    <location>
        <begin position="165"/>
        <end position="305"/>
    </location>
</feature>
<dbReference type="CDD" id="cd06259">
    <property type="entry name" value="YdcF-like"/>
    <property type="match status" value="1"/>
</dbReference>
<dbReference type="AlphaFoldDB" id="A0A917W209"/>
<dbReference type="RefSeq" id="WP_188894888.1">
    <property type="nucleotide sequence ID" value="NZ_BMMZ01000004.1"/>
</dbReference>
<dbReference type="Gene3D" id="3.40.50.620">
    <property type="entry name" value="HUPs"/>
    <property type="match status" value="1"/>
</dbReference>
<reference evidence="3" key="2">
    <citation type="submission" date="2020-09" db="EMBL/GenBank/DDBJ databases">
        <authorList>
            <person name="Sun Q."/>
            <person name="Zhou Y."/>
        </authorList>
    </citation>
    <scope>NUCLEOTIDE SEQUENCE</scope>
    <source>
        <strain evidence="3">CGMCC 4.7306</strain>
    </source>
</reference>
<feature type="transmembrane region" description="Helical" evidence="1">
    <location>
        <begin position="316"/>
        <end position="335"/>
    </location>
</feature>